<dbReference type="Proteomes" id="UP000650466">
    <property type="component" value="Unassembled WGS sequence"/>
</dbReference>
<sequence length="597" mass="68888">MIDDSISFSGNESMTIQTLIRELADSFTYEFWVKPSGETRLDVESSYGIYGNKGQKYLIGPGCGEHINEAGIGISIGTNGIAVYEHTIDHLPAVLVHPAYLKRWMHVALVYQNKVPFLYLNGQLIKKGSVSSKSKVYPSAIFGGYSPYGFFQGEAGEFRIWDHARSQEQIGLNMHASLTGDEAGLYWYTNHKSGITVHRGLKRTLDVSLVLPSYNRYPYNLLTLYSLQNQSYDLTKVEVIMVDNESSDLTPSIVHTHNFPFLFKYIKCEKNVGRPRSRNMGIKAAAGKIIIFLDAEVLVESDFIEQHVLTHQDQERRVAIGTIHLRGVYSLIHPGFNAEQIKHMNGLMNKDQRNWYEKWEAYTSNPKIVPLFNADDIKNQKFRSVSFTKLHEEYFQKEVLRHYGDHFSGFAFPWIFFFTGNISLRRSLLNQAGYFEEWNGYGWDDVEMGYRLFKMGASFLNLSEMITYHQEHPISTSIVEEAHLNFNKFQKKYREMDVQIFALNLIPHGKTLYQLNQIMIQYTTLCQEYKGDFKLFKQTFVSLLDRASYLLANKMKVTKLLPQSDPSYKKIMKEKNKISRLGKFHELLDGFETLCCL</sequence>
<reference evidence="2" key="1">
    <citation type="submission" date="2020-09" db="EMBL/GenBank/DDBJ databases">
        <title>Draft Genome Sequence of Paenibacillus sp. WST5.</title>
        <authorList>
            <person name="Bao Z."/>
        </authorList>
    </citation>
    <scope>NUCLEOTIDE SEQUENCE</scope>
    <source>
        <strain evidence="2">WST5</strain>
    </source>
</reference>
<dbReference type="SUPFAM" id="SSF49899">
    <property type="entry name" value="Concanavalin A-like lectins/glucanases"/>
    <property type="match status" value="1"/>
</dbReference>
<dbReference type="Gene3D" id="3.90.550.10">
    <property type="entry name" value="Spore Coat Polysaccharide Biosynthesis Protein SpsA, Chain A"/>
    <property type="match status" value="1"/>
</dbReference>
<evidence type="ECO:0000259" key="1">
    <source>
        <dbReference type="Pfam" id="PF00535"/>
    </source>
</evidence>
<proteinExistence type="predicted"/>
<dbReference type="CDD" id="cd00761">
    <property type="entry name" value="Glyco_tranf_GTA_type"/>
    <property type="match status" value="1"/>
</dbReference>
<dbReference type="Gene3D" id="2.60.120.200">
    <property type="match status" value="1"/>
</dbReference>
<accession>A0A926KTB2</accession>
<dbReference type="InterPro" id="IPR029044">
    <property type="entry name" value="Nucleotide-diphossugar_trans"/>
</dbReference>
<keyword evidence="3" id="KW-1185">Reference proteome</keyword>
<organism evidence="2 3">
    <name type="scientific">Paenibacillus sedimenti</name>
    <dbReference type="NCBI Taxonomy" id="2770274"/>
    <lineage>
        <taxon>Bacteria</taxon>
        <taxon>Bacillati</taxon>
        <taxon>Bacillota</taxon>
        <taxon>Bacilli</taxon>
        <taxon>Bacillales</taxon>
        <taxon>Paenibacillaceae</taxon>
        <taxon>Paenibacillus</taxon>
    </lineage>
</organism>
<evidence type="ECO:0000313" key="3">
    <source>
        <dbReference type="Proteomes" id="UP000650466"/>
    </source>
</evidence>
<dbReference type="InterPro" id="IPR013320">
    <property type="entry name" value="ConA-like_dom_sf"/>
</dbReference>
<protein>
    <submittedName>
        <fullName evidence="2">Glycosyltransferase</fullName>
    </submittedName>
</protein>
<dbReference type="RefSeq" id="WP_188175416.1">
    <property type="nucleotide sequence ID" value="NZ_JACVVD010000005.1"/>
</dbReference>
<dbReference type="InterPro" id="IPR001173">
    <property type="entry name" value="Glyco_trans_2-like"/>
</dbReference>
<comment type="caution">
    <text evidence="2">The sequence shown here is derived from an EMBL/GenBank/DDBJ whole genome shotgun (WGS) entry which is preliminary data.</text>
</comment>
<dbReference type="Pfam" id="PF00535">
    <property type="entry name" value="Glycos_transf_2"/>
    <property type="match status" value="1"/>
</dbReference>
<dbReference type="PANTHER" id="PTHR43685">
    <property type="entry name" value="GLYCOSYLTRANSFERASE"/>
    <property type="match status" value="1"/>
</dbReference>
<dbReference type="PANTHER" id="PTHR43685:SF2">
    <property type="entry name" value="GLYCOSYLTRANSFERASE 2-LIKE DOMAIN-CONTAINING PROTEIN"/>
    <property type="match status" value="1"/>
</dbReference>
<gene>
    <name evidence="2" type="ORF">ICC18_15895</name>
</gene>
<dbReference type="Pfam" id="PF13385">
    <property type="entry name" value="Laminin_G_3"/>
    <property type="match status" value="1"/>
</dbReference>
<dbReference type="AlphaFoldDB" id="A0A926KTB2"/>
<dbReference type="InterPro" id="IPR050834">
    <property type="entry name" value="Glycosyltransf_2"/>
</dbReference>
<dbReference type="SUPFAM" id="SSF53448">
    <property type="entry name" value="Nucleotide-diphospho-sugar transferases"/>
    <property type="match status" value="1"/>
</dbReference>
<feature type="domain" description="Glycosyltransferase 2-like" evidence="1">
    <location>
        <begin position="208"/>
        <end position="326"/>
    </location>
</feature>
<dbReference type="EMBL" id="JACVVD010000005">
    <property type="protein sequence ID" value="MBD0381605.1"/>
    <property type="molecule type" value="Genomic_DNA"/>
</dbReference>
<name>A0A926KTB2_9BACL</name>
<evidence type="ECO:0000313" key="2">
    <source>
        <dbReference type="EMBL" id="MBD0381605.1"/>
    </source>
</evidence>